<dbReference type="EMBL" id="DQUO01000013">
    <property type="protein sequence ID" value="HIP90946.1"/>
    <property type="molecule type" value="Genomic_DNA"/>
</dbReference>
<keyword evidence="1" id="KW-1133">Transmembrane helix</keyword>
<protein>
    <recommendedName>
        <fullName evidence="5">Flagellin</fullName>
    </recommendedName>
</protein>
<evidence type="ECO:0000256" key="1">
    <source>
        <dbReference type="SAM" id="Phobius"/>
    </source>
</evidence>
<dbReference type="Proteomes" id="UP000618343">
    <property type="component" value="Unassembled WGS sequence"/>
</dbReference>
<sequence length="146" mass="16416">MLSNRGQISIDAVIAVSFILLVSIILSYNVFNTIINIRDGEIVERGYSIMDVFENYALVAYSRDVTLSTTFEPIGSRGYTISFSNKRIVVNSETTVIFKREYDGRITYVNIIGDSIEASGRTLPPNIVHIDFGDFHITKNISVRIK</sequence>
<accession>A0A833E207</accession>
<gene>
    <name evidence="2" type="ORF">EYH15_04645</name>
    <name evidence="3" type="ORF">EYH21_01420</name>
</gene>
<dbReference type="AlphaFoldDB" id="A0A833E207"/>
<feature type="transmembrane region" description="Helical" evidence="1">
    <location>
        <begin position="12"/>
        <end position="31"/>
    </location>
</feature>
<reference evidence="2" key="1">
    <citation type="journal article" date="2020" name="ISME J.">
        <title>Gammaproteobacteria mediating utilization of methyl-, sulfur- and petroleum organic compounds in deep ocean hydrothermal plumes.</title>
        <authorList>
            <person name="Zhou Z."/>
            <person name="Liu Y."/>
            <person name="Pan J."/>
            <person name="Cron B.R."/>
            <person name="Toner B.M."/>
            <person name="Anantharaman K."/>
            <person name="Breier J.A."/>
            <person name="Dick G.J."/>
            <person name="Li M."/>
        </authorList>
    </citation>
    <scope>NUCLEOTIDE SEQUENCE</scope>
    <source>
        <strain evidence="2">SZUA-1453</strain>
        <strain evidence="3">SZUA-1471</strain>
    </source>
</reference>
<keyword evidence="1" id="KW-0812">Transmembrane</keyword>
<evidence type="ECO:0000313" key="4">
    <source>
        <dbReference type="Proteomes" id="UP000643554"/>
    </source>
</evidence>
<organism evidence="2 4">
    <name type="scientific">Methanothermococcus okinawensis</name>
    <dbReference type="NCBI Taxonomy" id="155863"/>
    <lineage>
        <taxon>Archaea</taxon>
        <taxon>Methanobacteriati</taxon>
        <taxon>Methanobacteriota</taxon>
        <taxon>Methanomada group</taxon>
        <taxon>Methanococci</taxon>
        <taxon>Methanococcales</taxon>
        <taxon>Methanococcaceae</taxon>
        <taxon>Methanothermococcus</taxon>
    </lineage>
</organism>
<comment type="caution">
    <text evidence="2">The sequence shown here is derived from an EMBL/GenBank/DDBJ whole genome shotgun (WGS) entry which is preliminary data.</text>
</comment>
<evidence type="ECO:0000313" key="2">
    <source>
        <dbReference type="EMBL" id="HIP84757.1"/>
    </source>
</evidence>
<name>A0A833E207_9EURY</name>
<evidence type="ECO:0000313" key="3">
    <source>
        <dbReference type="EMBL" id="HIP90946.1"/>
    </source>
</evidence>
<proteinExistence type="predicted"/>
<evidence type="ECO:0008006" key="5">
    <source>
        <dbReference type="Google" id="ProtNLM"/>
    </source>
</evidence>
<keyword evidence="1" id="KW-0472">Membrane</keyword>
<dbReference type="Proteomes" id="UP000643554">
    <property type="component" value="Unassembled WGS sequence"/>
</dbReference>
<dbReference type="EMBL" id="DQUI01000074">
    <property type="protein sequence ID" value="HIP84757.1"/>
    <property type="molecule type" value="Genomic_DNA"/>
</dbReference>